<dbReference type="InterPro" id="IPR036691">
    <property type="entry name" value="Endo/exonu/phosph_ase_sf"/>
</dbReference>
<dbReference type="EMBL" id="RJVU01048958">
    <property type="protein sequence ID" value="ROL43049.1"/>
    <property type="molecule type" value="Genomic_DNA"/>
</dbReference>
<dbReference type="PANTHER" id="PTHR46670:SF3">
    <property type="entry name" value="ENDONUCLEASE_EXONUCLEASE_PHOSPHATASE DOMAIN-CONTAINING PROTEIN"/>
    <property type="match status" value="1"/>
</dbReference>
<feature type="region of interest" description="Disordered" evidence="1">
    <location>
        <begin position="39"/>
        <end position="65"/>
    </location>
</feature>
<dbReference type="OrthoDB" id="419189at2759"/>
<evidence type="ECO:0000256" key="1">
    <source>
        <dbReference type="SAM" id="MobiDB-lite"/>
    </source>
</evidence>
<dbReference type="AlphaFoldDB" id="A0A3N0Y9X1"/>
<organism evidence="2 3">
    <name type="scientific">Anabarilius grahami</name>
    <name type="common">Kanglang fish</name>
    <name type="synonym">Barilius grahami</name>
    <dbReference type="NCBI Taxonomy" id="495550"/>
    <lineage>
        <taxon>Eukaryota</taxon>
        <taxon>Metazoa</taxon>
        <taxon>Chordata</taxon>
        <taxon>Craniata</taxon>
        <taxon>Vertebrata</taxon>
        <taxon>Euteleostomi</taxon>
        <taxon>Actinopterygii</taxon>
        <taxon>Neopterygii</taxon>
        <taxon>Teleostei</taxon>
        <taxon>Ostariophysi</taxon>
        <taxon>Cypriniformes</taxon>
        <taxon>Xenocyprididae</taxon>
        <taxon>Xenocypridinae</taxon>
        <taxon>Xenocypridinae incertae sedis</taxon>
        <taxon>Anabarilius</taxon>
    </lineage>
</organism>
<dbReference type="PANTHER" id="PTHR46670">
    <property type="entry name" value="ENDO/EXONUCLEASE/PHOSPHATASE DOMAIN-CONTAINING PROTEIN"/>
    <property type="match status" value="1"/>
</dbReference>
<protein>
    <submittedName>
        <fullName evidence="2">Uncharacterized protein</fullName>
    </submittedName>
</protein>
<proteinExistence type="predicted"/>
<gene>
    <name evidence="2" type="ORF">DPX16_5602</name>
</gene>
<sequence length="318" mass="36359">MKDFCVTWARYTEFFPPIFECSTSPPEYLWLAKPRGKRRKRGSRAGVGARLRKHRGKPPCPSGSGSVWDERCLRPVPIRKSGGDSPRASPSLWSIQSDRIFLARRPRNSSPRERVLCPVTCRGVSNDHILSSLRCPDGQRAPVLECAQPTRIALLNARSIANKAFFLSELFSKEHLDFLFLTETWQREMEYTHLNELRPPDSSVFGTPRVSRRGGGLVLVYRDRFCCRLMDPDSFDSFELQMTKNVPSRLGLLYSKLAKAFFLSELFSKEHLDFLFLTETWQREMEYTHLNELRPPDCSVFGTPRDSRSCTGTVSAVG</sequence>
<name>A0A3N0Y9X1_ANAGA</name>
<evidence type="ECO:0000313" key="3">
    <source>
        <dbReference type="Proteomes" id="UP000281406"/>
    </source>
</evidence>
<dbReference type="Proteomes" id="UP000281406">
    <property type="component" value="Unassembled WGS sequence"/>
</dbReference>
<reference evidence="2 3" key="1">
    <citation type="submission" date="2018-10" db="EMBL/GenBank/DDBJ databases">
        <title>Genome assembly for a Yunnan-Guizhou Plateau 3E fish, Anabarilius grahami (Regan), and its evolutionary and genetic applications.</title>
        <authorList>
            <person name="Jiang W."/>
        </authorList>
    </citation>
    <scope>NUCLEOTIDE SEQUENCE [LARGE SCALE GENOMIC DNA]</scope>
    <source>
        <strain evidence="2">AG-KIZ</strain>
        <tissue evidence="2">Muscle</tissue>
    </source>
</reference>
<comment type="caution">
    <text evidence="2">The sequence shown here is derived from an EMBL/GenBank/DDBJ whole genome shotgun (WGS) entry which is preliminary data.</text>
</comment>
<keyword evidence="3" id="KW-1185">Reference proteome</keyword>
<evidence type="ECO:0000313" key="2">
    <source>
        <dbReference type="EMBL" id="ROL43049.1"/>
    </source>
</evidence>
<accession>A0A3N0Y9X1</accession>
<dbReference type="SUPFAM" id="SSF56219">
    <property type="entry name" value="DNase I-like"/>
    <property type="match status" value="1"/>
</dbReference>